<reference evidence="1 3" key="1">
    <citation type="journal article" date="2018" name="Mol. Biol. Evol.">
        <title>Analysis of the draft genome of the red seaweed Gracilariopsis chorda provides insights into genome size evolution in Rhodophyta.</title>
        <authorList>
            <person name="Lee J."/>
            <person name="Yang E.C."/>
            <person name="Graf L."/>
            <person name="Yang J.H."/>
            <person name="Qiu H."/>
            <person name="Zel Zion U."/>
            <person name="Chan C.X."/>
            <person name="Stephens T.G."/>
            <person name="Weber A.P.M."/>
            <person name="Boo G.H."/>
            <person name="Boo S.M."/>
            <person name="Kim K.M."/>
            <person name="Shin Y."/>
            <person name="Jung M."/>
            <person name="Lee S.J."/>
            <person name="Yim H.S."/>
            <person name="Lee J.H."/>
            <person name="Bhattacharya D."/>
            <person name="Yoon H.S."/>
        </authorList>
    </citation>
    <scope>NUCLEOTIDE SEQUENCE [LARGE SCALE GENOMIC DNA]</scope>
    <source>
        <strain evidence="1 3">SKKU-2015</strain>
        <tissue evidence="1">Whole body</tissue>
    </source>
</reference>
<protein>
    <submittedName>
        <fullName evidence="1">Uncharacterized protein</fullName>
    </submittedName>
</protein>
<accession>A0A2V3IBI5</accession>
<proteinExistence type="predicted"/>
<name>A0A2V3IBI5_9FLOR</name>
<dbReference type="Proteomes" id="UP000247409">
    <property type="component" value="Unassembled WGS sequence"/>
</dbReference>
<keyword evidence="3" id="KW-1185">Reference proteome</keyword>
<evidence type="ECO:0000313" key="1">
    <source>
        <dbReference type="EMBL" id="PXF39469.1"/>
    </source>
</evidence>
<comment type="caution">
    <text evidence="1">The sequence shown here is derived from an EMBL/GenBank/DDBJ whole genome shotgun (WGS) entry which is preliminary data.</text>
</comment>
<gene>
    <name evidence="2" type="ORF">BWQ96_09768</name>
    <name evidence="1" type="ORF">BWQ96_10842</name>
</gene>
<evidence type="ECO:0000313" key="3">
    <source>
        <dbReference type="Proteomes" id="UP000247409"/>
    </source>
</evidence>
<dbReference type="EMBL" id="NBIV01000877">
    <property type="protein sequence ID" value="PXF39469.1"/>
    <property type="molecule type" value="Genomic_DNA"/>
</dbReference>
<sequence>MQTTGIKCKPLIARVLSELAHAFPYDTMHLCFSGLVSMMIRLTFGMHENLCPNSCFVIPDYEVLQIKSSLSAWVSGFPTDWGRYLHSFEKYSSHNVETMKVFALYYAIPILSK</sequence>
<dbReference type="EMBL" id="NBIV01000288">
    <property type="protein sequence ID" value="PXF40515.1"/>
    <property type="molecule type" value="Genomic_DNA"/>
</dbReference>
<organism evidence="1 3">
    <name type="scientific">Gracilariopsis chorda</name>
    <dbReference type="NCBI Taxonomy" id="448386"/>
    <lineage>
        <taxon>Eukaryota</taxon>
        <taxon>Rhodophyta</taxon>
        <taxon>Florideophyceae</taxon>
        <taxon>Rhodymeniophycidae</taxon>
        <taxon>Gracilariales</taxon>
        <taxon>Gracilariaceae</taxon>
        <taxon>Gracilariopsis</taxon>
    </lineage>
</organism>
<evidence type="ECO:0000313" key="2">
    <source>
        <dbReference type="EMBL" id="PXF40515.1"/>
    </source>
</evidence>
<dbReference type="AlphaFoldDB" id="A0A2V3IBI5"/>